<dbReference type="HOGENOM" id="CLU_049369_0_0_1"/>
<dbReference type="InterPro" id="IPR051503">
    <property type="entry name" value="ComplSys_Reg/VirEntry_Med"/>
</dbReference>
<evidence type="ECO:0000256" key="1">
    <source>
        <dbReference type="ARBA" id="ARBA00004328"/>
    </source>
</evidence>
<feature type="disulfide bond" evidence="5">
    <location>
        <begin position="91"/>
        <end position="118"/>
    </location>
</feature>
<feature type="domain" description="Sushi" evidence="6">
    <location>
        <begin position="1"/>
        <end position="50"/>
    </location>
</feature>
<dbReference type="PANTHER" id="PTHR45785">
    <property type="entry name" value="COMPLEMENT FACTOR H-RELATED"/>
    <property type="match status" value="1"/>
</dbReference>
<name>E3MFH5_CAERE</name>
<evidence type="ECO:0000259" key="6">
    <source>
        <dbReference type="PROSITE" id="PS50923"/>
    </source>
</evidence>
<dbReference type="InterPro" id="IPR035976">
    <property type="entry name" value="Sushi/SCR/CCP_sf"/>
</dbReference>
<dbReference type="AlphaFoldDB" id="E3MFH5"/>
<evidence type="ECO:0000313" key="8">
    <source>
        <dbReference type="Proteomes" id="UP000008281"/>
    </source>
</evidence>
<evidence type="ECO:0000256" key="2">
    <source>
        <dbReference type="ARBA" id="ARBA00022659"/>
    </source>
</evidence>
<comment type="caution">
    <text evidence="5">Lacks conserved residue(s) required for the propagation of feature annotation.</text>
</comment>
<dbReference type="InParanoid" id="E3MFH5"/>
<dbReference type="eggNOG" id="ENOG502RYWD">
    <property type="taxonomic scope" value="Eukaryota"/>
</dbReference>
<dbReference type="Pfam" id="PF00084">
    <property type="entry name" value="Sushi"/>
    <property type="match status" value="5"/>
</dbReference>
<dbReference type="Gene3D" id="2.10.70.10">
    <property type="entry name" value="Complement Module, domain 1"/>
    <property type="match status" value="5"/>
</dbReference>
<evidence type="ECO:0000256" key="4">
    <source>
        <dbReference type="ARBA" id="ARBA00023157"/>
    </source>
</evidence>
<keyword evidence="4 5" id="KW-1015">Disulfide bond</keyword>
<protein>
    <recommendedName>
        <fullName evidence="6">Sushi domain-containing protein</fullName>
    </recommendedName>
</protein>
<evidence type="ECO:0000313" key="7">
    <source>
        <dbReference type="EMBL" id="EFP00986.1"/>
    </source>
</evidence>
<keyword evidence="2 5" id="KW-0768">Sushi</keyword>
<comment type="subcellular location">
    <subcellularLocation>
        <location evidence="1">Virion</location>
    </subcellularLocation>
</comment>
<dbReference type="OMA" id="KCPPPIA"/>
<dbReference type="STRING" id="31234.E3MFH5"/>
<dbReference type="CDD" id="cd00033">
    <property type="entry name" value="CCP"/>
    <property type="match status" value="5"/>
</dbReference>
<dbReference type="SMART" id="SM00032">
    <property type="entry name" value="CCP"/>
    <property type="match status" value="5"/>
</dbReference>
<accession>E3MFH5</accession>
<keyword evidence="8" id="KW-1185">Reference proteome</keyword>
<sequence length="374" mass="37703">MSYTPTITATIPIGTVVNIVCYTGYSLSGNSIATCTSAGWSPSSVGSCVQQEVLGASCPAGIPAVLGATMTYSNGEPFGPYPTATVVTATCQVGYVPTGIMASTCSNGIWTPASLGLCELTGNEIGGTSCGRLGDPLGGTLVYSALGLGPYPTGTSATVLCNIGTTLSGSPTALCSNGVWNPLPGTCVSVLLRKGPAKGVPKGAPEKLVVGQNVTAADDVPDDSKNVTAAPTGLMLSGEKCPPPIAPAFGEITYSGFSSKGTFDDGTTAALRCNLGYKPTGASFSTCRKGSFRPILGKCANGSEGSLPGVCVPLSPPKNARVVYIQSGSSLDFEDGTTGLLYCEEGYAVTGIATLQCQNGQWEPQSGFGMCDSI</sequence>
<dbReference type="PANTHER" id="PTHR45785:SF2">
    <property type="entry name" value="COMPLEMENT FACTOR H-RELATED"/>
    <property type="match status" value="1"/>
</dbReference>
<dbReference type="Proteomes" id="UP000008281">
    <property type="component" value="Unassembled WGS sequence"/>
</dbReference>
<keyword evidence="3" id="KW-0732">Signal</keyword>
<evidence type="ECO:0000256" key="3">
    <source>
        <dbReference type="ARBA" id="ARBA00022729"/>
    </source>
</evidence>
<dbReference type="EMBL" id="DS268441">
    <property type="protein sequence ID" value="EFP00986.1"/>
    <property type="molecule type" value="Genomic_DNA"/>
</dbReference>
<evidence type="ECO:0000256" key="5">
    <source>
        <dbReference type="PROSITE-ProRule" id="PRU00302"/>
    </source>
</evidence>
<dbReference type="SUPFAM" id="SSF57535">
    <property type="entry name" value="Complement control module/SCR domain"/>
    <property type="match status" value="5"/>
</dbReference>
<feature type="disulfide bond" evidence="5">
    <location>
        <begin position="21"/>
        <end position="48"/>
    </location>
</feature>
<feature type="domain" description="Sushi" evidence="6">
    <location>
        <begin position="128"/>
        <end position="189"/>
    </location>
</feature>
<organism evidence="8">
    <name type="scientific">Caenorhabditis remanei</name>
    <name type="common">Caenorhabditis vulgaris</name>
    <dbReference type="NCBI Taxonomy" id="31234"/>
    <lineage>
        <taxon>Eukaryota</taxon>
        <taxon>Metazoa</taxon>
        <taxon>Ecdysozoa</taxon>
        <taxon>Nematoda</taxon>
        <taxon>Chromadorea</taxon>
        <taxon>Rhabditida</taxon>
        <taxon>Rhabditina</taxon>
        <taxon>Rhabditomorpha</taxon>
        <taxon>Rhabditoidea</taxon>
        <taxon>Rhabditidae</taxon>
        <taxon>Peloderinae</taxon>
        <taxon>Caenorhabditis</taxon>
    </lineage>
</organism>
<dbReference type="InterPro" id="IPR000436">
    <property type="entry name" value="Sushi_SCR_CCP_dom"/>
</dbReference>
<dbReference type="OrthoDB" id="6127264at2759"/>
<feature type="domain" description="Sushi" evidence="6">
    <location>
        <begin position="309"/>
        <end position="373"/>
    </location>
</feature>
<dbReference type="PROSITE" id="PS50923">
    <property type="entry name" value="SUSHI"/>
    <property type="match status" value="4"/>
</dbReference>
<gene>
    <name evidence="7" type="ORF">CRE_20774</name>
</gene>
<reference evidence="7" key="1">
    <citation type="submission" date="2007-07" db="EMBL/GenBank/DDBJ databases">
        <title>PCAP assembly of the Caenorhabditis remanei genome.</title>
        <authorList>
            <consortium name="The Caenorhabditis remanei Sequencing Consortium"/>
            <person name="Wilson R.K."/>
        </authorList>
    </citation>
    <scope>NUCLEOTIDE SEQUENCE [LARGE SCALE GENOMIC DNA]</scope>
    <source>
        <strain evidence="7">PB4641</strain>
    </source>
</reference>
<feature type="domain" description="Sushi" evidence="6">
    <location>
        <begin position="56"/>
        <end position="120"/>
    </location>
</feature>
<proteinExistence type="predicted"/>